<feature type="domain" description="DUF1585" evidence="2">
    <location>
        <begin position="952"/>
        <end position="1021"/>
    </location>
</feature>
<dbReference type="Pfam" id="PF07626">
    <property type="entry name" value="PSD3"/>
    <property type="match status" value="2"/>
</dbReference>
<evidence type="ECO:0000259" key="2">
    <source>
        <dbReference type="Pfam" id="PF07624"/>
    </source>
</evidence>
<dbReference type="EMBL" id="CP042914">
    <property type="protein sequence ID" value="QEG38113.1"/>
    <property type="molecule type" value="Genomic_DNA"/>
</dbReference>
<evidence type="ECO:0008006" key="10">
    <source>
        <dbReference type="Google" id="ProtNLM"/>
    </source>
</evidence>
<dbReference type="InterPro" id="IPR011429">
    <property type="entry name" value="Cyt_c_Planctomycete-type"/>
</dbReference>
<dbReference type="InterPro" id="IPR013320">
    <property type="entry name" value="ConA-like_dom_sf"/>
</dbReference>
<evidence type="ECO:0000259" key="6">
    <source>
        <dbReference type="Pfam" id="PF07635"/>
    </source>
</evidence>
<dbReference type="Gene3D" id="2.60.120.200">
    <property type="match status" value="1"/>
</dbReference>
<dbReference type="InterPro" id="IPR011478">
    <property type="entry name" value="DUF1585"/>
</dbReference>
<feature type="coiled-coil region" evidence="1">
    <location>
        <begin position="503"/>
        <end position="530"/>
    </location>
</feature>
<evidence type="ECO:0000256" key="1">
    <source>
        <dbReference type="SAM" id="Coils"/>
    </source>
</evidence>
<dbReference type="Pfam" id="PF07624">
    <property type="entry name" value="PSD2"/>
    <property type="match status" value="1"/>
</dbReference>
<feature type="domain" description="DUF1588" evidence="4">
    <location>
        <begin position="837"/>
        <end position="933"/>
    </location>
</feature>
<dbReference type="InterPro" id="IPR013039">
    <property type="entry name" value="DUF1588"/>
</dbReference>
<dbReference type="OrthoDB" id="228923at2"/>
<feature type="domain" description="DUF1595" evidence="7">
    <location>
        <begin position="298"/>
        <end position="356"/>
    </location>
</feature>
<dbReference type="Pfam" id="PF07631">
    <property type="entry name" value="PSD4"/>
    <property type="match status" value="1"/>
</dbReference>
<dbReference type="Proteomes" id="UP000325286">
    <property type="component" value="Chromosome"/>
</dbReference>
<evidence type="ECO:0000313" key="9">
    <source>
        <dbReference type="Proteomes" id="UP000325286"/>
    </source>
</evidence>
<evidence type="ECO:0000259" key="7">
    <source>
        <dbReference type="Pfam" id="PF07637"/>
    </source>
</evidence>
<keyword evidence="1" id="KW-0175">Coiled coil</keyword>
<reference evidence="8 9" key="1">
    <citation type="submission" date="2019-08" db="EMBL/GenBank/DDBJ databases">
        <title>Deep-cultivation of Planctomycetes and their phenomic and genomic characterization uncovers novel biology.</title>
        <authorList>
            <person name="Wiegand S."/>
            <person name="Jogler M."/>
            <person name="Boedeker C."/>
            <person name="Pinto D."/>
            <person name="Vollmers J."/>
            <person name="Rivas-Marin E."/>
            <person name="Kohn T."/>
            <person name="Peeters S.H."/>
            <person name="Heuer A."/>
            <person name="Rast P."/>
            <person name="Oberbeckmann S."/>
            <person name="Bunk B."/>
            <person name="Jeske O."/>
            <person name="Meyerdierks A."/>
            <person name="Storesund J.E."/>
            <person name="Kallscheuer N."/>
            <person name="Luecker S."/>
            <person name="Lage O.M."/>
            <person name="Pohl T."/>
            <person name="Merkel B.J."/>
            <person name="Hornburger P."/>
            <person name="Mueller R.-W."/>
            <person name="Bruemmer F."/>
            <person name="Labrenz M."/>
            <person name="Spormann A.M."/>
            <person name="Op den Camp H."/>
            <person name="Overmann J."/>
            <person name="Amann R."/>
            <person name="Jetten M.S.M."/>
            <person name="Mascher T."/>
            <person name="Medema M.H."/>
            <person name="Devos D.P."/>
            <person name="Kaster A.-K."/>
            <person name="Ovreas L."/>
            <person name="Rohde M."/>
            <person name="Galperin M.Y."/>
            <person name="Jogler C."/>
        </authorList>
    </citation>
    <scope>NUCLEOTIDE SEQUENCE [LARGE SCALE GENOMIC DNA]</scope>
    <source>
        <strain evidence="8 9">UC8</strain>
    </source>
</reference>
<name>A0A5B9QW02_9BACT</name>
<evidence type="ECO:0000313" key="8">
    <source>
        <dbReference type="EMBL" id="QEG38113.1"/>
    </source>
</evidence>
<dbReference type="Pfam" id="PF07637">
    <property type="entry name" value="PSD5"/>
    <property type="match status" value="1"/>
</dbReference>
<dbReference type="Pfam" id="PF07627">
    <property type="entry name" value="PSCyt3"/>
    <property type="match status" value="1"/>
</dbReference>
<feature type="domain" description="DUF1587" evidence="3">
    <location>
        <begin position="229"/>
        <end position="268"/>
    </location>
</feature>
<dbReference type="KEGG" id="rul:UC8_00660"/>
<accession>A0A5B9QW02</accession>
<dbReference type="Pfam" id="PF13385">
    <property type="entry name" value="Laminin_G_3"/>
    <property type="match status" value="1"/>
</dbReference>
<keyword evidence="9" id="KW-1185">Reference proteome</keyword>
<organism evidence="8 9">
    <name type="scientific">Roseimaritima ulvae</name>
    <dbReference type="NCBI Taxonomy" id="980254"/>
    <lineage>
        <taxon>Bacteria</taxon>
        <taxon>Pseudomonadati</taxon>
        <taxon>Planctomycetota</taxon>
        <taxon>Planctomycetia</taxon>
        <taxon>Pirellulales</taxon>
        <taxon>Pirellulaceae</taxon>
        <taxon>Roseimaritima</taxon>
    </lineage>
</organism>
<protein>
    <recommendedName>
        <fullName evidence="10">Planctomycete cytochrome C</fullName>
    </recommendedName>
</protein>
<feature type="domain" description="Cytochrome C Planctomycete-type" evidence="6">
    <location>
        <begin position="79"/>
        <end position="126"/>
    </location>
</feature>
<feature type="domain" description="DUF1587" evidence="3">
    <location>
        <begin position="161"/>
        <end position="183"/>
    </location>
</feature>
<dbReference type="Pfam" id="PF07635">
    <property type="entry name" value="PSCyt1"/>
    <property type="match status" value="1"/>
</dbReference>
<dbReference type="InterPro" id="IPR013036">
    <property type="entry name" value="DUF1587"/>
</dbReference>
<dbReference type="InterPro" id="IPR013042">
    <property type="entry name" value="DUF1592"/>
</dbReference>
<proteinExistence type="predicted"/>
<evidence type="ECO:0000259" key="4">
    <source>
        <dbReference type="Pfam" id="PF07627"/>
    </source>
</evidence>
<gene>
    <name evidence="8" type="ORF">UC8_00660</name>
</gene>
<evidence type="ECO:0000259" key="3">
    <source>
        <dbReference type="Pfam" id="PF07626"/>
    </source>
</evidence>
<evidence type="ECO:0000259" key="5">
    <source>
        <dbReference type="Pfam" id="PF07631"/>
    </source>
</evidence>
<dbReference type="AlphaFoldDB" id="A0A5B9QW02"/>
<dbReference type="InterPro" id="IPR013043">
    <property type="entry name" value="DUF1595"/>
</dbReference>
<feature type="domain" description="DUF1592" evidence="5">
    <location>
        <begin position="366"/>
        <end position="492"/>
    </location>
</feature>
<sequence>MPRRTPPFLRRYARQSVGIVARPPSGEGSYEESAKKRHHMSIVKRCCAVICLIWVSSNLADAQDQEFQQVLVPLFQQHCLDCHGVEEANADIDLQSLATAKDLLDRPAWIEKVLDAIAGGAMPPDGEPGLEPAKQTAAVKALKAMLRQATEHTQRANVPVRRLNRFQYNNTVRDLFQLDRDVFALPEKLMTRHHNYLHERDPQAAAHPMPSSVQVASHSLQPLPGLTGVKPFPKDLRAEHGFDNQANQLTLSPLLLDAFLRLSVSIVESPDFNEQTVGIWNDFFAAPADPNQRDGEIRRRLASFLRIAFRGPVDDETLDRYTAYAIAKIDSGLSFPDGMKKVAAAVLSSPLFLYRSPAVDPSDQPFVLASRLSYFLWGSCPDEPLLQRAAAGQLSDPAMLDQTIARMLADPKIEGFLDSFPSQWMQLENVLAVTPDPQINRYFSLAADRPASVQMVLEPLLLFDTVFVENRPIADLLAPDFTYQSEFLETWYHSELSPPPVDVQAIEAENQRKDERRRELRDAIASLIAEQNELEQPVRAAVLKERQESGSAPSALDLKPYASWGFDGDLSESVRGLDLTAHGEIQFRDGQVVLDGAYLLSKPLPIDLDAKTMEVWFRLPTLQQRGGGLMGVQVTGGLFETIVLGERQNLRWMSGSNGFERTEDFVDAVDETAADELLHLVMVYEQDGTKTLYRNGLRYGRPYQKGQVTFPRDQTNVMFGLRHLPPGGNRHLAVSIDQARLYDRALTIEEVEAAASQRGTFVSTEQLVAAMTPDQCRHRDELIAALATRREELRQVPANVDPAAVVRAAQQKYDDKLRAMLQARDFHRVPLSDPRFGGIITNAATLSMTSGPQRTHPVARGVWVIEVIFNDPPDPPPNDVPPLNEEAGDKDQTIRERFAAHRDHASCAGCHTKLDPLGFALENFDITGRWRDKYANGRDVDASGTLMRKHDFGEAVSFKAAIVKEQPRFAKAFTEHLLRFAVAQELSPADSLVVDDILARAAEDHYRLQTLLREVIHSERFQTY</sequence>
<dbReference type="SUPFAM" id="SSF49899">
    <property type="entry name" value="Concanavalin A-like lectins/glucanases"/>
    <property type="match status" value="1"/>
</dbReference>